<dbReference type="InterPro" id="IPR004165">
    <property type="entry name" value="CoA_trans_fam_I"/>
</dbReference>
<protein>
    <submittedName>
        <fullName evidence="3">CoA transferase subunit B</fullName>
    </submittedName>
</protein>
<comment type="caution">
    <text evidence="3">The sequence shown here is derived from an EMBL/GenBank/DDBJ whole genome shotgun (WGS) entry which is preliminary data.</text>
</comment>
<dbReference type="InterPro" id="IPR004164">
    <property type="entry name" value="CoA_transf_AS"/>
</dbReference>
<dbReference type="Pfam" id="PF01144">
    <property type="entry name" value="CoA_trans"/>
    <property type="match status" value="1"/>
</dbReference>
<reference evidence="3 4" key="1">
    <citation type="submission" date="2020-07" db="EMBL/GenBank/DDBJ databases">
        <authorList>
            <person name="Maaloum M."/>
        </authorList>
    </citation>
    <scope>NUCLEOTIDE SEQUENCE [LARGE SCALE GENOMIC DNA]</scope>
    <source>
        <strain evidence="3 4">GCS-AN-3</strain>
    </source>
</reference>
<sequence length="212" mass="22546">MAWTHEQMAARAAKELHDGDYVNLGIGLPTKVVDHVPEGMEVWLQSENGLIGIGPPPFEDEIDPDLIDAAKQTITMAPGASICSSAMSFAMIRGGHMDLTILGGMQVSERGDLANWMIPGKMVKGMGGAMDLVGGARRVIVLMEHVARDGALKVLKACSLPLTGQRVVNQIITDLAVFDVTDGGLVVKELAPGVSRDDLQAKTEPQLTFDCA</sequence>
<evidence type="ECO:0000256" key="1">
    <source>
        <dbReference type="ARBA" id="ARBA00007047"/>
    </source>
</evidence>
<accession>A0A853IZD7</accession>
<dbReference type="PROSITE" id="PS01274">
    <property type="entry name" value="COA_TRANSF_2"/>
    <property type="match status" value="1"/>
</dbReference>
<dbReference type="AlphaFoldDB" id="A0A853IZD7"/>
<dbReference type="GO" id="GO:0008410">
    <property type="term" value="F:CoA-transferase activity"/>
    <property type="evidence" value="ECO:0007669"/>
    <property type="project" value="InterPro"/>
</dbReference>
<dbReference type="InterPro" id="IPR037171">
    <property type="entry name" value="NagB/RpiA_transferase-like"/>
</dbReference>
<keyword evidence="2 3" id="KW-0808">Transferase</keyword>
<dbReference type="Proteomes" id="UP000589716">
    <property type="component" value="Unassembled WGS sequence"/>
</dbReference>
<dbReference type="FunFam" id="3.40.1080.10:FF:000001">
    <property type="entry name" value="Succinyl-coa:3-ketoacid-coenzyme a transferase subunit b"/>
    <property type="match status" value="1"/>
</dbReference>
<proteinExistence type="inferred from homology"/>
<evidence type="ECO:0000313" key="4">
    <source>
        <dbReference type="Proteomes" id="UP000589716"/>
    </source>
</evidence>
<organism evidence="3 4">
    <name type="scientific">Ottowia beijingensis</name>
    <dbReference type="NCBI Taxonomy" id="1207057"/>
    <lineage>
        <taxon>Bacteria</taxon>
        <taxon>Pseudomonadati</taxon>
        <taxon>Pseudomonadota</taxon>
        <taxon>Betaproteobacteria</taxon>
        <taxon>Burkholderiales</taxon>
        <taxon>Comamonadaceae</taxon>
        <taxon>Ottowia</taxon>
    </lineage>
</organism>
<keyword evidence="4" id="KW-1185">Reference proteome</keyword>
<dbReference type="EMBL" id="JACCKX010000001">
    <property type="protein sequence ID" value="NZA03316.1"/>
    <property type="molecule type" value="Genomic_DNA"/>
</dbReference>
<evidence type="ECO:0000256" key="2">
    <source>
        <dbReference type="ARBA" id="ARBA00022679"/>
    </source>
</evidence>
<dbReference type="PANTHER" id="PTHR13707">
    <property type="entry name" value="KETOACID-COENZYME A TRANSFERASE"/>
    <property type="match status" value="1"/>
</dbReference>
<dbReference type="InterPro" id="IPR012791">
    <property type="entry name" value="3-oxoacid_CoA-transf_B"/>
</dbReference>
<evidence type="ECO:0000313" key="3">
    <source>
        <dbReference type="EMBL" id="NZA03316.1"/>
    </source>
</evidence>
<dbReference type="SMART" id="SM00882">
    <property type="entry name" value="CoA_trans"/>
    <property type="match status" value="1"/>
</dbReference>
<name>A0A853IZD7_9BURK</name>
<dbReference type="PANTHER" id="PTHR13707:SF57">
    <property type="entry name" value="SUCCINYL-COA:3-KETOACID COENZYME A TRANSFERASE SUBUNIT B-RELATED"/>
    <property type="match status" value="1"/>
</dbReference>
<gene>
    <name evidence="3" type="ORF">H0I39_19320</name>
</gene>
<dbReference type="NCBIfam" id="TIGR02428">
    <property type="entry name" value="pcaJ_scoB_fam"/>
    <property type="match status" value="1"/>
</dbReference>
<dbReference type="Gene3D" id="3.40.1080.10">
    <property type="entry name" value="Glutaconate Coenzyme A-transferase"/>
    <property type="match status" value="1"/>
</dbReference>
<dbReference type="SUPFAM" id="SSF100950">
    <property type="entry name" value="NagB/RpiA/CoA transferase-like"/>
    <property type="match status" value="1"/>
</dbReference>
<dbReference type="RefSeq" id="WP_180551554.1">
    <property type="nucleotide sequence ID" value="NZ_JACCKX010000001.1"/>
</dbReference>
<comment type="similarity">
    <text evidence="1">Belongs to the 3-oxoacid CoA-transferase subunit B family.</text>
</comment>